<dbReference type="Proteomes" id="UP000237350">
    <property type="component" value="Unassembled WGS sequence"/>
</dbReference>
<dbReference type="Gene3D" id="3.40.830.10">
    <property type="entry name" value="LigB-like"/>
    <property type="match status" value="1"/>
</dbReference>
<dbReference type="InterPro" id="IPR002737">
    <property type="entry name" value="MEMO1_fam"/>
</dbReference>
<gene>
    <name evidence="3" type="ORF">AU468_06375</name>
</gene>
<evidence type="ECO:0008006" key="5">
    <source>
        <dbReference type="Google" id="ProtNLM"/>
    </source>
</evidence>
<dbReference type="EMBL" id="LPWH01000062">
    <property type="protein sequence ID" value="POR02213.1"/>
    <property type="molecule type" value="Genomic_DNA"/>
</dbReference>
<dbReference type="PANTHER" id="PTHR11060">
    <property type="entry name" value="PROTEIN MEMO1"/>
    <property type="match status" value="1"/>
</dbReference>
<keyword evidence="4" id="KW-1185">Reference proteome</keyword>
<dbReference type="Pfam" id="PF01875">
    <property type="entry name" value="Memo"/>
    <property type="match status" value="1"/>
</dbReference>
<evidence type="ECO:0000256" key="1">
    <source>
        <dbReference type="ARBA" id="ARBA00006315"/>
    </source>
</evidence>
<reference evidence="4" key="1">
    <citation type="submission" date="2015-12" db="EMBL/GenBank/DDBJ databases">
        <authorList>
            <person name="Lodha T.D."/>
            <person name="Chintalapati S."/>
            <person name="Chintalapati V.R."/>
            <person name="Sravanthi T."/>
        </authorList>
    </citation>
    <scope>NUCLEOTIDE SEQUENCE [LARGE SCALE GENOMIC DNA]</scope>
    <source>
        <strain evidence="4">JC133</strain>
    </source>
</reference>
<proteinExistence type="inferred from homology"/>
<evidence type="ECO:0000313" key="3">
    <source>
        <dbReference type="EMBL" id="POR02213.1"/>
    </source>
</evidence>
<dbReference type="NCBIfam" id="TIGR04336">
    <property type="entry name" value="AmmeMemoSam_B"/>
    <property type="match status" value="1"/>
</dbReference>
<name>A0A2S4JRW9_9SPIO</name>
<accession>A0A2S4JRW9</accession>
<feature type="region of interest" description="Disordered" evidence="2">
    <location>
        <begin position="205"/>
        <end position="232"/>
    </location>
</feature>
<organism evidence="3 4">
    <name type="scientific">Alkalispirochaeta sphaeroplastigenens</name>
    <dbReference type="NCBI Taxonomy" id="1187066"/>
    <lineage>
        <taxon>Bacteria</taxon>
        <taxon>Pseudomonadati</taxon>
        <taxon>Spirochaetota</taxon>
        <taxon>Spirochaetia</taxon>
        <taxon>Spirochaetales</taxon>
        <taxon>Spirochaetaceae</taxon>
        <taxon>Alkalispirochaeta</taxon>
    </lineage>
</organism>
<evidence type="ECO:0000256" key="2">
    <source>
        <dbReference type="SAM" id="MobiDB-lite"/>
    </source>
</evidence>
<dbReference type="AlphaFoldDB" id="A0A2S4JRW9"/>
<comment type="similarity">
    <text evidence="1">Belongs to the MEMO1 family.</text>
</comment>
<evidence type="ECO:0000313" key="4">
    <source>
        <dbReference type="Proteomes" id="UP000237350"/>
    </source>
</evidence>
<sequence length="334" mass="35291">MEPRPNPSNYAGSWYPAEAADLEALLRNPPDWPHLPCAGPPPEEVLSGAVLPHAGLFYSAPGQAALWNRWYPLKGRAAPEAVVIVSPSHYAGIPRGCLVGASFSRHETPLGDLPGLLPPFGVGDSFGDRDDPPLLAREHGLELLLPGLRCWAGAVPTALLLTGPVASPGEATAAARRLLDRFSRQVDPRKVLWLASSDFTHYGPRFGTGRGGGRPSRGRGGPAGSGGTGSADALRGEVLGDDLALAEAASSGDLHRYWAALKEPSSVCGRFAIALVLAVLDEIFGSDNLGGRPLCCYTSADRQPPPPEGDREALSFVSYATLEITRRDSREGLR</sequence>
<protein>
    <recommendedName>
        <fullName evidence="5">AmmeMemoRadiSam system protein B</fullName>
    </recommendedName>
</protein>
<dbReference type="RefSeq" id="WP_181015417.1">
    <property type="nucleotide sequence ID" value="NZ_LPWH01000062.1"/>
</dbReference>
<feature type="compositionally biased region" description="Gly residues" evidence="2">
    <location>
        <begin position="206"/>
        <end position="229"/>
    </location>
</feature>
<dbReference type="PANTHER" id="PTHR11060:SF0">
    <property type="entry name" value="PROTEIN MEMO1"/>
    <property type="match status" value="1"/>
</dbReference>
<comment type="caution">
    <text evidence="3">The sequence shown here is derived from an EMBL/GenBank/DDBJ whole genome shotgun (WGS) entry which is preliminary data.</text>
</comment>